<keyword evidence="8" id="KW-1015">Disulfide bond</keyword>
<dbReference type="eggNOG" id="COG4993">
    <property type="taxonomic scope" value="Bacteria"/>
</dbReference>
<keyword evidence="4" id="KW-0560">Oxidoreductase</keyword>
<dbReference type="RefSeq" id="WP_015317839.1">
    <property type="nucleotide sequence ID" value="NC_019973.1"/>
</dbReference>
<feature type="binding site" evidence="6">
    <location>
        <position position="208"/>
    </location>
    <ligand>
        <name>pyrroloquinoline quinone</name>
        <dbReference type="ChEBI" id="CHEBI:58442"/>
    </ligand>
</feature>
<keyword evidence="7" id="KW-0106">Calcium</keyword>
<dbReference type="GO" id="GO:0016614">
    <property type="term" value="F:oxidoreductase activity, acting on CH-OH group of donors"/>
    <property type="evidence" value="ECO:0007669"/>
    <property type="project" value="InterPro"/>
</dbReference>
<dbReference type="InterPro" id="IPR011047">
    <property type="entry name" value="Quinoprotein_ADH-like_sf"/>
</dbReference>
<dbReference type="CDD" id="cd10278">
    <property type="entry name" value="PQQ_MDH"/>
    <property type="match status" value="1"/>
</dbReference>
<evidence type="ECO:0000259" key="10">
    <source>
        <dbReference type="Pfam" id="PF01011"/>
    </source>
</evidence>
<evidence type="ECO:0000256" key="8">
    <source>
        <dbReference type="PIRSR" id="PIRSR617512-4"/>
    </source>
</evidence>
<dbReference type="Pfam" id="PF01011">
    <property type="entry name" value="PQQ"/>
    <property type="match status" value="2"/>
</dbReference>
<dbReference type="HOGENOM" id="CLU_018478_0_0_5"/>
<evidence type="ECO:0000256" key="9">
    <source>
        <dbReference type="SAM" id="MobiDB-lite"/>
    </source>
</evidence>
<evidence type="ECO:0000256" key="5">
    <source>
        <dbReference type="PIRSR" id="PIRSR617512-1"/>
    </source>
</evidence>
<gene>
    <name evidence="11" type="ordered locus">Mesau_04080</name>
</gene>
<evidence type="ECO:0000256" key="6">
    <source>
        <dbReference type="PIRSR" id="PIRSR617512-2"/>
    </source>
</evidence>
<keyword evidence="2 7" id="KW-0479">Metal-binding</keyword>
<dbReference type="SMART" id="SM00564">
    <property type="entry name" value="PQQ"/>
    <property type="match status" value="4"/>
</dbReference>
<feature type="binding site" evidence="7">
    <location>
        <position position="310"/>
    </location>
    <ligand>
        <name>Ca(2+)</name>
        <dbReference type="ChEBI" id="CHEBI:29108"/>
    </ligand>
</feature>
<dbReference type="AlphaFoldDB" id="L0KLW9"/>
<dbReference type="GO" id="GO:0016020">
    <property type="term" value="C:membrane"/>
    <property type="evidence" value="ECO:0007669"/>
    <property type="project" value="InterPro"/>
</dbReference>
<accession>L0KLW9</accession>
<dbReference type="PANTHER" id="PTHR32303">
    <property type="entry name" value="QUINOPROTEIN ALCOHOL DEHYDROGENASE (CYTOCHROME C)"/>
    <property type="match status" value="1"/>
</dbReference>
<evidence type="ECO:0000313" key="11">
    <source>
        <dbReference type="EMBL" id="AGB46427.1"/>
    </source>
</evidence>
<dbReference type="InterPro" id="IPR018391">
    <property type="entry name" value="PQQ_b-propeller_rpt"/>
</dbReference>
<dbReference type="STRING" id="754035.Mesau_04080"/>
<organism evidence="11 12">
    <name type="scientific">Mesorhizobium australicum (strain HAMBI 3006 / LMG 24608 / WSM2073)</name>
    <dbReference type="NCBI Taxonomy" id="754035"/>
    <lineage>
        <taxon>Bacteria</taxon>
        <taxon>Pseudomonadati</taxon>
        <taxon>Pseudomonadota</taxon>
        <taxon>Alphaproteobacteria</taxon>
        <taxon>Hyphomicrobiales</taxon>
        <taxon>Phyllobacteriaceae</taxon>
        <taxon>Mesorhizobium</taxon>
    </lineage>
</organism>
<feature type="region of interest" description="Disordered" evidence="9">
    <location>
        <begin position="47"/>
        <end position="67"/>
    </location>
</feature>
<evidence type="ECO:0000256" key="1">
    <source>
        <dbReference type="ARBA" id="ARBA00008156"/>
    </source>
</evidence>
<keyword evidence="12" id="KW-1185">Reference proteome</keyword>
<feature type="binding site" evidence="6">
    <location>
        <position position="109"/>
    </location>
    <ligand>
        <name>pyrroloquinoline quinone</name>
        <dbReference type="ChEBI" id="CHEBI:58442"/>
    </ligand>
</feature>
<feature type="disulfide bond" evidence="8">
    <location>
        <begin position="158"/>
        <end position="159"/>
    </location>
</feature>
<comment type="similarity">
    <text evidence="1">Belongs to the bacterial PQQ dehydrogenase family.</text>
</comment>
<dbReference type="GO" id="GO:0005509">
    <property type="term" value="F:calcium ion binding"/>
    <property type="evidence" value="ECO:0007669"/>
    <property type="project" value="InterPro"/>
</dbReference>
<feature type="binding site" evidence="7">
    <location>
        <position position="226"/>
    </location>
    <ligand>
        <name>Ca(2+)</name>
        <dbReference type="ChEBI" id="CHEBI:29108"/>
    </ligand>
</feature>
<protein>
    <submittedName>
        <fullName evidence="11">PQQ-dependent dehydrogenase, methanol/ethanol family</fullName>
    </submittedName>
</protein>
<feature type="domain" description="Pyrrolo-quinoline quinone repeat" evidence="10">
    <location>
        <begin position="68"/>
        <end position="395"/>
    </location>
</feature>
<dbReference type="InterPro" id="IPR017512">
    <property type="entry name" value="PQQ_MeOH/EtOH_DH"/>
</dbReference>
<evidence type="ECO:0000313" key="12">
    <source>
        <dbReference type="Proteomes" id="UP000010998"/>
    </source>
</evidence>
<sequence>MKQAARCATPCVDAVRTNRPAAARKRLQSFLAGLLLACTPLLTGASEAPPPSAISPPASAAPRDDGQWTMPAKNYASTRYSELTEINEGNVKNLQVAFTFSTGVNKGQEAAPLVVGGTMYIVTPFPNMVYALDLTKPGAPMKWKFEPNPEPAAQGVACCDVVNRGAAFADGRIFFNTLDGHTIALDANTGQPIWNSHIGNINIGETITMAPLVVKGKVLVGNSGGEMGVRGWVKALDAGDGHVVWTAYGTGPDKDVLIGPDFKPHYDMDKGKDLGVTTWPPEAWKIGGGNMWGWISYDPDLNLIFHGTGNPGPWNPDLRPGDNKWTSGIFARDPDTGAAKWFYQWSPHDLHDYDGINEQVLLDMNWQGKPRKVLVRPERNGYLYILDRTTGEVLSAKPYGPVNSSKGVDLDSGRLIENPDKKTGTGKVVRDICPTASGLKDWQPSAFSPKTGLLYIPHNNLCMDEEGVEVNYIAGTPYVGMNVRMIPGPGGNRGAFTAWDIAAEKPAWSLKENFPVWSGAVVTAGDVVFYGTMEGWFKAVSAKTGELLWQFKTSSGIIGQPITYRGPDGHQYVAILSGVGGWAGAIVSGDLDPRDATAALGFVNAMKDLKDATTAGGTLYVFRLP</sequence>
<evidence type="ECO:0000256" key="3">
    <source>
        <dbReference type="ARBA" id="ARBA00022891"/>
    </source>
</evidence>
<dbReference type="GeneID" id="90991419"/>
<evidence type="ECO:0000256" key="2">
    <source>
        <dbReference type="ARBA" id="ARBA00022723"/>
    </source>
</evidence>
<dbReference type="SUPFAM" id="SSF50998">
    <property type="entry name" value="Quinoprotein alcohol dehydrogenase-like"/>
    <property type="match status" value="1"/>
</dbReference>
<dbReference type="NCBIfam" id="TIGR03075">
    <property type="entry name" value="PQQ_enz_alc_DH"/>
    <property type="match status" value="1"/>
</dbReference>
<comment type="cofactor">
    <cofactor evidence="7">
        <name>Ca(2+)</name>
        <dbReference type="ChEBI" id="CHEBI:29108"/>
    </cofactor>
    <text evidence="7">Binds 1 Ca(2+) ion per subunit.</text>
</comment>
<dbReference type="Gene3D" id="2.140.10.10">
    <property type="entry name" value="Quinoprotein alcohol dehydrogenase-like superfamily"/>
    <property type="match status" value="1"/>
</dbReference>
<feature type="binding site" evidence="6">
    <location>
        <position position="164"/>
    </location>
    <ligand>
        <name>pyrroloquinoline quinone</name>
        <dbReference type="ChEBI" id="CHEBI:58442"/>
    </ligand>
</feature>
<name>L0KLW9_MESAW</name>
<dbReference type="Proteomes" id="UP000010998">
    <property type="component" value="Chromosome"/>
</dbReference>
<dbReference type="EMBL" id="CP003358">
    <property type="protein sequence ID" value="AGB46427.1"/>
    <property type="molecule type" value="Genomic_DNA"/>
</dbReference>
<dbReference type="PANTHER" id="PTHR32303:SF4">
    <property type="entry name" value="QUINOPROTEIN GLUCOSE DEHYDROGENASE"/>
    <property type="match status" value="1"/>
</dbReference>
<comment type="cofactor">
    <cofactor evidence="6">
        <name>pyrroloquinoline quinone</name>
        <dbReference type="ChEBI" id="CHEBI:58442"/>
    </cofactor>
    <text evidence="6">Binds 1 PQQ group per subunit.</text>
</comment>
<evidence type="ECO:0000256" key="7">
    <source>
        <dbReference type="PIRSR" id="PIRSR617512-3"/>
    </source>
</evidence>
<feature type="active site" description="Proton acceptor" evidence="5">
    <location>
        <position position="352"/>
    </location>
</feature>
<feature type="binding site" evidence="7">
    <location>
        <position position="352"/>
    </location>
    <ligand>
        <name>Ca(2+)</name>
        <dbReference type="ChEBI" id="CHEBI:29108"/>
    </ligand>
</feature>
<proteinExistence type="inferred from homology"/>
<feature type="domain" description="Pyrrolo-quinoline quinone repeat" evidence="10">
    <location>
        <begin position="512"/>
        <end position="573"/>
    </location>
</feature>
<dbReference type="KEGG" id="mam:Mesau_04080"/>
<evidence type="ECO:0000256" key="4">
    <source>
        <dbReference type="ARBA" id="ARBA00023002"/>
    </source>
</evidence>
<reference evidence="12" key="1">
    <citation type="submission" date="2012-02" db="EMBL/GenBank/DDBJ databases">
        <title>Complete sequence of Mesorhizobium australicum WSM2073.</title>
        <authorList>
            <person name="Lucas S."/>
            <person name="Han J."/>
            <person name="Lapidus A."/>
            <person name="Cheng J.-F."/>
            <person name="Goodwin L."/>
            <person name="Pitluck S."/>
            <person name="Peters L."/>
            <person name="Gu W."/>
            <person name="Detter J.C."/>
            <person name="Han C."/>
            <person name="Tapia R."/>
            <person name="Land M."/>
            <person name="Hauser L."/>
            <person name="Kyrpides N."/>
            <person name="Ivanova N."/>
            <person name="Pagani I."/>
            <person name="Reeve W.G."/>
            <person name="Howieson J.G."/>
            <person name="Tiwari R.P."/>
            <person name="O'Hara G.W."/>
            <person name="Atkins C.A."/>
            <person name="Ronson C.W."/>
            <person name="Nandasena K.G."/>
            <person name="Woyke T."/>
        </authorList>
    </citation>
    <scope>NUCLEOTIDE SEQUENCE [LARGE SCALE GENOMIC DNA]</scope>
    <source>
        <strain evidence="12">LMG 24608 / HAMBI 3006 / WSM2073</strain>
    </source>
</reference>
<keyword evidence="3 6" id="KW-0634">PQQ</keyword>
<dbReference type="InterPro" id="IPR002372">
    <property type="entry name" value="PQQ_rpt_dom"/>
</dbReference>